<feature type="region of interest" description="Disordered" evidence="1">
    <location>
        <begin position="2025"/>
        <end position="2092"/>
    </location>
</feature>
<feature type="region of interest" description="Disordered" evidence="1">
    <location>
        <begin position="411"/>
        <end position="434"/>
    </location>
</feature>
<feature type="compositionally biased region" description="Polar residues" evidence="1">
    <location>
        <begin position="1166"/>
        <end position="1330"/>
    </location>
</feature>
<evidence type="ECO:0000256" key="1">
    <source>
        <dbReference type="SAM" id="MobiDB-lite"/>
    </source>
</evidence>
<protein>
    <submittedName>
        <fullName evidence="2">Uncharacterized protein</fullName>
    </submittedName>
</protein>
<dbReference type="EMBL" id="JAWQEG010004648">
    <property type="protein sequence ID" value="KAK3860712.1"/>
    <property type="molecule type" value="Genomic_DNA"/>
</dbReference>
<sequence>MRRKNKNERCVGEKNKKQVKDGKVKGVEAKKKQVKNGKKKGVEVKEKEQVKDGKKKGVEVKEKKQVKDGKEKGVEVKEKKQVKDGKEKGVEVKEKKQVKDGKEKGVEVKNKKQVGRKRMRQVEKDSSVVGVNKKRLVGKREKRWPGALDKLYYALVEQRWEEAYALLPCVLLQPPPQIPNSLLWKVIDVVSLNAHSVPIDLREQLRRQVCELHVTAEEVVLDSLPQLAPTFNNSRITELRQFLDDVAVHNLMLPWEGKKRVKELCEASIAKIEQHRWMSSHSDDEQDVEHDNFGNSSNTKEMNEARCLYTLLKKAYKGLEEPAEWLLLSLLMQECEVYGKDKATATLDNHLCANPHRPPALRLALYCYRTFLPTSVQQQTQLLKTLVTVCPSDPRVLDYIDHLLKESKGSAAEDKHTEARNAFDSNSDSGMDEGNKAAPIGSCFLKSEQRVSTLLECLEMLVNLLYYQEFVWELKPWAKLTELLSCFYTSWLRCWSCGLCKGSRKRVRKMTILVCLVWQYLVWLPPSPQLSQDKAEVLLHHMFAAHVFCHNNERYMKLCRRVVKSVGLEKALDNLLFPPRSDSFLHEKFILYVQKKHSRSKRRVSYNGQNDELETKTPAIPQARKGRMIKELLSQKPKTSRTNFNQHKSACSSISNSQQTDQTGVGREIEGMADLTFNETDFLTSTQLRSQINVRQKRQARDCDASFLEYVSIGPKAGCSVSQSQDGDYNKERGRTKKTKKEKRKVVETKGQTLDSNINGSDKSSENDTVHISLKHKPARETFSSLDSRSCSYGKQCENELFSCQTHLTQEVSDDVNVLQRDYLGKNYKSQDILRTACNPLNKYGDYPDVEAININSDDDVMTCGQRLFEEQELPTVENTPQRWTDGNNSEADTDTNWAAFPSIPTDTAKETQLFSESEMESEAARSLLNRIIESTGFILPSNEKRTGVTMENGSQAIHHCRRKWEKKEYVVSERYQSKVLSSENVNTVNMSDQGEVIKQEVQTASILDIDPLGTFQGTLAVDKDATMSYRLRDGGEPFVLGSKLVYKEELQHDPAYEMDVLDEIKIKNHDISDIEMDCDNSEYTGTYATQPTISLNTKRAQIVSCDEESPQSCSVALFSYSETGRSSVASKEPGLISLGCGGDVGTCTGETYTVSYINAPQYQQPVKTTQSSPQPVNTTQSSPQPASTPLSSPQTVNIPQSSPQPVNTTHSSPQPVNTTHSSPQPVNTTHSSPQPVNTTQSSPQPVNTTHSSPQPVNTTQSSPQPVNTTQSSPRPFNTTQSSLRPVNTTQSSQPVNTTQSSPQPVNTTQSSQPVNTTQSSPQPVNTHLPHSNIKKLTEKMLELSKNDEQEEEVGQKKSLTCSSGLSGQQRKKTPTSPLSGNVEGVENSNESNDNLRNEVSVDSQRENAVMSIRKNKKITDNAIEKHNSLGNDQFVDGPRETVLEMRDEGENHSKGKKSTKTLSCTNSSESEVQVIASNVGRMLKKKNKKKKKTLSHTNSSESEVQVIASNSVCKVNKKKKKKKKMLTHINSRESEVQVIADNSVCKVSKKKKEKKKQKELDDGVCDSVSQVKTTRKETHDSELECVYQEVRKKTKSKHKKRDKSELKLKKLSKRTVNGFGDEASCGIGTEGKESELSFRRVSKSILRCDNDDEASCGNGTEDNKSVTNRKTPQPLLHPKTTNLPLRNRENVEEMHRLEEEEECALSKSGKECNRVSPSRTENGSSLLSPIQNDVERIDNLPESYNLLQKRKKGEKHKSTVRKKPCNSFVLSHSSLSEPQAMAHNVVLLSRPRKKKKQKDNLGASSNVSLSKNKVKLHSHKNGRIFQEFPVEIQKSESNHRDKIKSPGTPSGKKLRRAVEYGGAALPGVCSEKSSLCSVTDNNQTQPSIEDITTCPPQYKRKKLLHKPPTHMFVTGDEESVVLRIENEIEDLHKERECVDSKRKKSLEREPGKKCKKSSAIANFSSFSDIRGSQLHCNIRVKVCKKKKKKKKCRKSCDDNSSDSQIQRRKKVCDGEVECVYQDDERTKKSRHNESHLETSSSTNKKLKKALEYGGDDVPVYTERSNNSLEMDQKMSGSGKRKGTPAVPSPSISSMSELEVISCSAVCSVRKVKKKNVEKGDVDRQFNPQSEVHDHEVECVYPEVKRNKKRLKFPISVENVHNRRKKRKI</sequence>
<dbReference type="Proteomes" id="UP001286313">
    <property type="component" value="Unassembled WGS sequence"/>
</dbReference>
<name>A0AAE1ESM7_PETCI</name>
<feature type="compositionally biased region" description="Polar residues" evidence="1">
    <location>
        <begin position="1716"/>
        <end position="1732"/>
    </location>
</feature>
<feature type="compositionally biased region" description="Basic and acidic residues" evidence="1">
    <location>
        <begin position="411"/>
        <end position="421"/>
    </location>
</feature>
<feature type="compositionally biased region" description="Polar residues" evidence="1">
    <location>
        <begin position="1358"/>
        <end position="1379"/>
    </location>
</feature>
<feature type="region of interest" description="Disordered" evidence="1">
    <location>
        <begin position="636"/>
        <end position="664"/>
    </location>
</feature>
<accession>A0AAE1ESM7</accession>
<feature type="region of interest" description="Disordered" evidence="1">
    <location>
        <begin position="1707"/>
        <end position="1734"/>
    </location>
</feature>
<proteinExistence type="predicted"/>
<gene>
    <name evidence="2" type="ORF">Pcinc_033253</name>
</gene>
<keyword evidence="3" id="KW-1185">Reference proteome</keyword>
<feature type="region of interest" description="Disordered" evidence="1">
    <location>
        <begin position="877"/>
        <end position="896"/>
    </location>
</feature>
<feature type="compositionally biased region" description="Basic residues" evidence="1">
    <location>
        <begin position="734"/>
        <end position="744"/>
    </location>
</feature>
<feature type="compositionally biased region" description="Basic and acidic residues" evidence="1">
    <location>
        <begin position="2025"/>
        <end position="2037"/>
    </location>
</feature>
<comment type="caution">
    <text evidence="2">The sequence shown here is derived from an EMBL/GenBank/DDBJ whole genome shotgun (WGS) entry which is preliminary data.</text>
</comment>
<feature type="region of interest" description="Disordered" evidence="1">
    <location>
        <begin position="1346"/>
        <end position="1405"/>
    </location>
</feature>
<feature type="compositionally biased region" description="Low complexity" evidence="1">
    <location>
        <begin position="1380"/>
        <end position="1393"/>
    </location>
</feature>
<evidence type="ECO:0000313" key="2">
    <source>
        <dbReference type="EMBL" id="KAK3860712.1"/>
    </source>
</evidence>
<feature type="compositionally biased region" description="Basic and acidic residues" evidence="1">
    <location>
        <begin position="7"/>
        <end position="31"/>
    </location>
</feature>
<feature type="compositionally biased region" description="Basic and acidic residues" evidence="1">
    <location>
        <begin position="40"/>
        <end position="88"/>
    </location>
</feature>
<feature type="region of interest" description="Disordered" evidence="1">
    <location>
        <begin position="1653"/>
        <end position="1682"/>
    </location>
</feature>
<feature type="region of interest" description="Disordered" evidence="1">
    <location>
        <begin position="1789"/>
        <end position="1811"/>
    </location>
</feature>
<organism evidence="2 3">
    <name type="scientific">Petrolisthes cinctipes</name>
    <name type="common">Flat porcelain crab</name>
    <dbReference type="NCBI Taxonomy" id="88211"/>
    <lineage>
        <taxon>Eukaryota</taxon>
        <taxon>Metazoa</taxon>
        <taxon>Ecdysozoa</taxon>
        <taxon>Arthropoda</taxon>
        <taxon>Crustacea</taxon>
        <taxon>Multicrustacea</taxon>
        <taxon>Malacostraca</taxon>
        <taxon>Eumalacostraca</taxon>
        <taxon>Eucarida</taxon>
        <taxon>Decapoda</taxon>
        <taxon>Pleocyemata</taxon>
        <taxon>Anomura</taxon>
        <taxon>Galatheoidea</taxon>
        <taxon>Porcellanidae</taxon>
        <taxon>Petrolisthes</taxon>
    </lineage>
</organism>
<reference evidence="2" key="1">
    <citation type="submission" date="2023-10" db="EMBL/GenBank/DDBJ databases">
        <title>Genome assemblies of two species of porcelain crab, Petrolisthes cinctipes and Petrolisthes manimaculis (Anomura: Porcellanidae).</title>
        <authorList>
            <person name="Angst P."/>
        </authorList>
    </citation>
    <scope>NUCLEOTIDE SEQUENCE</scope>
    <source>
        <strain evidence="2">PB745_01</strain>
        <tissue evidence="2">Gill</tissue>
    </source>
</reference>
<feature type="region of interest" description="Disordered" evidence="1">
    <location>
        <begin position="719"/>
        <end position="748"/>
    </location>
</feature>
<feature type="region of interest" description="Disordered" evidence="1">
    <location>
        <begin position="1166"/>
        <end position="1331"/>
    </location>
</feature>
<feature type="compositionally biased region" description="Polar residues" evidence="1">
    <location>
        <begin position="1658"/>
        <end position="1672"/>
    </location>
</feature>
<feature type="compositionally biased region" description="Polar residues" evidence="1">
    <location>
        <begin position="636"/>
        <end position="663"/>
    </location>
</feature>
<feature type="region of interest" description="Disordered" evidence="1">
    <location>
        <begin position="1"/>
        <end position="88"/>
    </location>
</feature>
<evidence type="ECO:0000313" key="3">
    <source>
        <dbReference type="Proteomes" id="UP001286313"/>
    </source>
</evidence>